<gene>
    <name evidence="13" type="ORF">GCM10023095_04040</name>
</gene>
<dbReference type="InterPro" id="IPR016136">
    <property type="entry name" value="DNA_helicase_N/primase_C"/>
</dbReference>
<keyword evidence="5" id="KW-0378">Hydrolase</keyword>
<name>A0ABP8PXG7_9GAMM</name>
<organism evidence="13 14">
    <name type="scientific">Pseudaeromonas paramecii</name>
    <dbReference type="NCBI Taxonomy" id="2138166"/>
    <lineage>
        <taxon>Bacteria</taxon>
        <taxon>Pseudomonadati</taxon>
        <taxon>Pseudomonadota</taxon>
        <taxon>Gammaproteobacteria</taxon>
        <taxon>Aeromonadales</taxon>
        <taxon>Aeromonadaceae</taxon>
        <taxon>Pseudaeromonas</taxon>
    </lineage>
</organism>
<evidence type="ECO:0000256" key="6">
    <source>
        <dbReference type="ARBA" id="ARBA00022806"/>
    </source>
</evidence>
<proteinExistence type="inferred from homology"/>
<evidence type="ECO:0000256" key="9">
    <source>
        <dbReference type="ARBA" id="ARBA00023235"/>
    </source>
</evidence>
<dbReference type="SUPFAM" id="SSF48024">
    <property type="entry name" value="N-terminal domain of DnaB helicase"/>
    <property type="match status" value="1"/>
</dbReference>
<evidence type="ECO:0000256" key="5">
    <source>
        <dbReference type="ARBA" id="ARBA00022801"/>
    </source>
</evidence>
<evidence type="ECO:0000259" key="12">
    <source>
        <dbReference type="PROSITE" id="PS51199"/>
    </source>
</evidence>
<evidence type="ECO:0000256" key="2">
    <source>
        <dbReference type="ARBA" id="ARBA00022515"/>
    </source>
</evidence>
<keyword evidence="6" id="KW-0347">Helicase</keyword>
<keyword evidence="3" id="KW-0235">DNA replication</keyword>
<dbReference type="InterPro" id="IPR007693">
    <property type="entry name" value="DNA_helicase_DnaB-like_N"/>
</dbReference>
<evidence type="ECO:0000256" key="10">
    <source>
        <dbReference type="ARBA" id="ARBA00044969"/>
    </source>
</evidence>
<dbReference type="InterPro" id="IPR036185">
    <property type="entry name" value="DNA_heli_DnaB-like_N_sf"/>
</dbReference>
<evidence type="ECO:0000313" key="14">
    <source>
        <dbReference type="Proteomes" id="UP001501321"/>
    </source>
</evidence>
<dbReference type="CDD" id="cd00984">
    <property type="entry name" value="DnaB_C"/>
    <property type="match status" value="1"/>
</dbReference>
<sequence length="472" mass="51642">MTNAALHNHDTEQAVLGGLILACQNGDEKRIAATTGLLKPASFYSAPHRMIYAQILALLQANQPVDVMTLDARLKSVGEDDRAGGFAYLVELVKNIPSAANLVAHARLVRDYAVRRYAMGKLADATELLSTASGDPVADQITAIHGILAEINDYASTGERRGLRHVREISQHWIDDLEKRQTQPDYATGFTSGIPSLDKLIAPKNIPAGSLVVVGARPKMGKSALMVSVMDHFADTHGGVAAFSLEMPDDQIWERYIAQKSRVNANRFYTGMDDAEWGALSSAMGVALDRQLFIDDTPGISLSHIQREVRRLRADGVKLSLIAVDYLTLMQAEKAERNDLAYGLITKGLKALAKEIDGVVLLLTQLNRNLESRSDKRPMPSDSRDTGQIEQDCDMWIGLYRDDVYHEDSPYAGTIEMILRMNRHGGSGTAVAGFHAGQIIPLEQSVMETMRANAEEAAAANRKPYKRGGFDG</sequence>
<feature type="domain" description="SF4 helicase" evidence="12">
    <location>
        <begin position="183"/>
        <end position="458"/>
    </location>
</feature>
<dbReference type="PANTHER" id="PTHR30153">
    <property type="entry name" value="REPLICATIVE DNA HELICASE DNAB"/>
    <property type="match status" value="1"/>
</dbReference>
<evidence type="ECO:0000256" key="8">
    <source>
        <dbReference type="ARBA" id="ARBA00023125"/>
    </source>
</evidence>
<dbReference type="Gene3D" id="1.10.860.10">
    <property type="entry name" value="DNAb Helicase, Chain A"/>
    <property type="match status" value="1"/>
</dbReference>
<keyword evidence="2" id="KW-0639">Primosome</keyword>
<evidence type="ECO:0000256" key="7">
    <source>
        <dbReference type="ARBA" id="ARBA00022840"/>
    </source>
</evidence>
<protein>
    <recommendedName>
        <fullName evidence="10">DNA 5'-3' helicase</fullName>
        <ecNumber evidence="10">5.6.2.3</ecNumber>
    </recommendedName>
</protein>
<keyword evidence="7" id="KW-0067">ATP-binding</keyword>
<keyword evidence="8" id="KW-0238">DNA-binding</keyword>
<evidence type="ECO:0000256" key="1">
    <source>
        <dbReference type="ARBA" id="ARBA00008428"/>
    </source>
</evidence>
<reference evidence="14" key="1">
    <citation type="journal article" date="2019" name="Int. J. Syst. Evol. Microbiol.">
        <title>The Global Catalogue of Microorganisms (GCM) 10K type strain sequencing project: providing services to taxonomists for standard genome sequencing and annotation.</title>
        <authorList>
            <consortium name="The Broad Institute Genomics Platform"/>
            <consortium name="The Broad Institute Genome Sequencing Center for Infectious Disease"/>
            <person name="Wu L."/>
            <person name="Ma J."/>
        </authorList>
    </citation>
    <scope>NUCLEOTIDE SEQUENCE [LARGE SCALE GENOMIC DNA]</scope>
    <source>
        <strain evidence="14">JCM 32226</strain>
    </source>
</reference>
<comment type="caution">
    <text evidence="13">The sequence shown here is derived from an EMBL/GenBank/DDBJ whole genome shotgun (WGS) entry which is preliminary data.</text>
</comment>
<evidence type="ECO:0000256" key="4">
    <source>
        <dbReference type="ARBA" id="ARBA00022741"/>
    </source>
</evidence>
<evidence type="ECO:0000313" key="13">
    <source>
        <dbReference type="EMBL" id="GAA4493571.1"/>
    </source>
</evidence>
<dbReference type="RefSeq" id="WP_345009541.1">
    <property type="nucleotide sequence ID" value="NZ_BAABFC010000001.1"/>
</dbReference>
<accession>A0ABP8PXG7</accession>
<dbReference type="Proteomes" id="UP001501321">
    <property type="component" value="Unassembled WGS sequence"/>
</dbReference>
<evidence type="ECO:0000256" key="3">
    <source>
        <dbReference type="ARBA" id="ARBA00022705"/>
    </source>
</evidence>
<dbReference type="InterPro" id="IPR007694">
    <property type="entry name" value="DNA_helicase_DnaB-like_C"/>
</dbReference>
<dbReference type="Gene3D" id="3.40.50.300">
    <property type="entry name" value="P-loop containing nucleotide triphosphate hydrolases"/>
    <property type="match status" value="1"/>
</dbReference>
<dbReference type="PROSITE" id="PS51199">
    <property type="entry name" value="SF4_HELICASE"/>
    <property type="match status" value="1"/>
</dbReference>
<keyword evidence="4" id="KW-0547">Nucleotide-binding</keyword>
<dbReference type="EMBL" id="BAABFC010000001">
    <property type="protein sequence ID" value="GAA4493571.1"/>
    <property type="molecule type" value="Genomic_DNA"/>
</dbReference>
<dbReference type="PANTHER" id="PTHR30153:SF2">
    <property type="entry name" value="REPLICATIVE DNA HELICASE"/>
    <property type="match status" value="1"/>
</dbReference>
<keyword evidence="9" id="KW-0413">Isomerase</keyword>
<dbReference type="Pfam" id="PF00772">
    <property type="entry name" value="DnaB"/>
    <property type="match status" value="1"/>
</dbReference>
<keyword evidence="14" id="KW-1185">Reference proteome</keyword>
<evidence type="ECO:0000256" key="11">
    <source>
        <dbReference type="ARBA" id="ARBA00048954"/>
    </source>
</evidence>
<dbReference type="InterPro" id="IPR027417">
    <property type="entry name" value="P-loop_NTPase"/>
</dbReference>
<dbReference type="Pfam" id="PF03796">
    <property type="entry name" value="DnaB_C"/>
    <property type="match status" value="1"/>
</dbReference>
<comment type="similarity">
    <text evidence="1">Belongs to the helicase family. DnaB subfamily.</text>
</comment>
<dbReference type="EC" id="5.6.2.3" evidence="10"/>
<comment type="catalytic activity">
    <reaction evidence="11">
        <text>ATP + H2O = ADP + phosphate + H(+)</text>
        <dbReference type="Rhea" id="RHEA:13065"/>
        <dbReference type="ChEBI" id="CHEBI:15377"/>
        <dbReference type="ChEBI" id="CHEBI:15378"/>
        <dbReference type="ChEBI" id="CHEBI:30616"/>
        <dbReference type="ChEBI" id="CHEBI:43474"/>
        <dbReference type="ChEBI" id="CHEBI:456216"/>
        <dbReference type="EC" id="5.6.2.3"/>
    </reaction>
</comment>
<dbReference type="SUPFAM" id="SSF52540">
    <property type="entry name" value="P-loop containing nucleoside triphosphate hydrolases"/>
    <property type="match status" value="1"/>
</dbReference>